<comment type="catalytic activity">
    <reaction evidence="13 14">
        <text>sn-glycerol 3-phosphate + an acyl-CoA = a 1-acyl-sn-glycero-3-phosphate + CoA</text>
        <dbReference type="Rhea" id="RHEA:15325"/>
        <dbReference type="ChEBI" id="CHEBI:57287"/>
        <dbReference type="ChEBI" id="CHEBI:57597"/>
        <dbReference type="ChEBI" id="CHEBI:57970"/>
        <dbReference type="ChEBI" id="CHEBI:58342"/>
        <dbReference type="EC" id="2.3.1.15"/>
    </reaction>
</comment>
<evidence type="ECO:0000256" key="14">
    <source>
        <dbReference type="HAMAP-Rule" id="MF_00393"/>
    </source>
</evidence>
<dbReference type="NCBIfam" id="TIGR03703">
    <property type="entry name" value="plsB"/>
    <property type="match status" value="1"/>
</dbReference>
<dbReference type="STRING" id="314283.MED297_01695"/>
<reference evidence="16 17" key="1">
    <citation type="submission" date="2006-02" db="EMBL/GenBank/DDBJ databases">
        <authorList>
            <person name="Pinhassi J."/>
            <person name="Pedros-Alio C."/>
            <person name="Ferriera S."/>
            <person name="Johnson J."/>
            <person name="Kravitz S."/>
            <person name="Halpern A."/>
            <person name="Remington K."/>
            <person name="Beeson K."/>
            <person name="Tran B."/>
            <person name="Rogers Y.-H."/>
            <person name="Friedman R."/>
            <person name="Venter J.C."/>
        </authorList>
    </citation>
    <scope>NUCLEOTIDE SEQUENCE [LARGE SCALE GENOMIC DNA]</scope>
    <source>
        <strain evidence="16 17">MED297</strain>
    </source>
</reference>
<dbReference type="InterPro" id="IPR002123">
    <property type="entry name" value="Plipid/glycerol_acylTrfase"/>
</dbReference>
<keyword evidence="14" id="KW-0443">Lipid metabolism</keyword>
<dbReference type="HOGENOM" id="CLU_015407_0_0_6"/>
<dbReference type="CDD" id="cd07993">
    <property type="entry name" value="LPLAT_DHAPAT-like"/>
    <property type="match status" value="1"/>
</dbReference>
<dbReference type="PANTHER" id="PTHR12563">
    <property type="entry name" value="GLYCEROL-3-PHOSPHATE ACYLTRANSFERASE"/>
    <property type="match status" value="1"/>
</dbReference>
<dbReference type="PIRSF" id="PIRSF000437">
    <property type="entry name" value="GPAT_DHAPAT"/>
    <property type="match status" value="1"/>
</dbReference>
<dbReference type="Pfam" id="PF01553">
    <property type="entry name" value="Acyltransferase"/>
    <property type="match status" value="1"/>
</dbReference>
<evidence type="ECO:0000256" key="11">
    <source>
        <dbReference type="ARBA" id="ARBA00023264"/>
    </source>
</evidence>
<evidence type="ECO:0000256" key="3">
    <source>
        <dbReference type="ARBA" id="ARBA00005189"/>
    </source>
</evidence>
<dbReference type="InterPro" id="IPR045520">
    <property type="entry name" value="GPAT/DHAPAT_C"/>
</dbReference>
<gene>
    <name evidence="14" type="primary">plsB</name>
    <name evidence="16" type="ORF">MED297_01695</name>
</gene>
<accession>A4BC09</accession>
<evidence type="ECO:0000256" key="5">
    <source>
        <dbReference type="ARBA" id="ARBA00013113"/>
    </source>
</evidence>
<dbReference type="HAMAP" id="MF_00393">
    <property type="entry name" value="Glyc3P_acyltrans"/>
    <property type="match status" value="1"/>
</dbReference>
<evidence type="ECO:0000256" key="2">
    <source>
        <dbReference type="ARBA" id="ARBA00004765"/>
    </source>
</evidence>
<dbReference type="EC" id="2.3.1.15" evidence="5 14"/>
<evidence type="ECO:0000256" key="7">
    <source>
        <dbReference type="ARBA" id="ARBA00022475"/>
    </source>
</evidence>
<keyword evidence="7 14" id="KW-1003">Cell membrane</keyword>
<protein>
    <recommendedName>
        <fullName evidence="6 14">Glycerol-3-phosphate acyltransferase</fullName>
        <shortName evidence="14">GPAT</shortName>
        <ecNumber evidence="5 14">2.3.1.15</ecNumber>
    </recommendedName>
</protein>
<evidence type="ECO:0000256" key="12">
    <source>
        <dbReference type="ARBA" id="ARBA00023315"/>
    </source>
</evidence>
<evidence type="ECO:0000256" key="13">
    <source>
        <dbReference type="ARBA" id="ARBA00048427"/>
    </source>
</evidence>
<name>A4BC09_9GAMM</name>
<evidence type="ECO:0000256" key="8">
    <source>
        <dbReference type="ARBA" id="ARBA00022679"/>
    </source>
</evidence>
<dbReference type="PIRSF" id="PIRSF500064">
    <property type="entry name" value="GPAT"/>
    <property type="match status" value="1"/>
</dbReference>
<dbReference type="NCBIfam" id="NF003441">
    <property type="entry name" value="PRK04974.1"/>
    <property type="match status" value="1"/>
</dbReference>
<comment type="pathway">
    <text evidence="3">Lipid metabolism.</text>
</comment>
<dbReference type="RefSeq" id="WP_008046801.1">
    <property type="nucleotide sequence ID" value="NZ_CH724153.1"/>
</dbReference>
<dbReference type="SMART" id="SM00563">
    <property type="entry name" value="PlsC"/>
    <property type="match status" value="1"/>
</dbReference>
<keyword evidence="17" id="KW-1185">Reference proteome</keyword>
<organism evidence="16 17">
    <name type="scientific">Reinekea blandensis MED297</name>
    <dbReference type="NCBI Taxonomy" id="314283"/>
    <lineage>
        <taxon>Bacteria</taxon>
        <taxon>Pseudomonadati</taxon>
        <taxon>Pseudomonadota</taxon>
        <taxon>Gammaproteobacteria</taxon>
        <taxon>Oceanospirillales</taxon>
        <taxon>Saccharospirillaceae</taxon>
        <taxon>Reinekea</taxon>
    </lineage>
</organism>
<dbReference type="GO" id="GO:0004366">
    <property type="term" value="F:glycerol-3-phosphate O-acyltransferase activity"/>
    <property type="evidence" value="ECO:0007669"/>
    <property type="project" value="UniProtKB-UniRule"/>
</dbReference>
<evidence type="ECO:0000259" key="15">
    <source>
        <dbReference type="SMART" id="SM00563"/>
    </source>
</evidence>
<keyword evidence="11 14" id="KW-1208">Phospholipid metabolism</keyword>
<evidence type="ECO:0000256" key="10">
    <source>
        <dbReference type="ARBA" id="ARBA00023209"/>
    </source>
</evidence>
<dbReference type="AlphaFoldDB" id="A4BC09"/>
<feature type="short sequence motif" description="HXXXXD motif" evidence="14">
    <location>
        <begin position="306"/>
        <end position="311"/>
    </location>
</feature>
<evidence type="ECO:0000256" key="4">
    <source>
        <dbReference type="ARBA" id="ARBA00007937"/>
    </source>
</evidence>
<keyword evidence="10 14" id="KW-0594">Phospholipid biosynthesis</keyword>
<evidence type="ECO:0000313" key="17">
    <source>
        <dbReference type="Proteomes" id="UP000005953"/>
    </source>
</evidence>
<evidence type="ECO:0000256" key="9">
    <source>
        <dbReference type="ARBA" id="ARBA00023136"/>
    </source>
</evidence>
<dbReference type="PANTHER" id="PTHR12563:SF17">
    <property type="entry name" value="DIHYDROXYACETONE PHOSPHATE ACYLTRANSFERASE"/>
    <property type="match status" value="1"/>
</dbReference>
<evidence type="ECO:0000256" key="1">
    <source>
        <dbReference type="ARBA" id="ARBA00004413"/>
    </source>
</evidence>
<dbReference type="UniPathway" id="UPA00557">
    <property type="reaction ID" value="UER00612"/>
</dbReference>
<keyword evidence="12 14" id="KW-0012">Acyltransferase</keyword>
<feature type="domain" description="Phospholipid/glycerol acyltransferase" evidence="15">
    <location>
        <begin position="301"/>
        <end position="428"/>
    </location>
</feature>
<sequence length="821" mass="93179">MSSFRSGLRKLVQTVLFWWVKVPQNPHHTDLETLKRQKHCVFVLEHQSTADALVADHELKRLGFPGIYQSIDLPELKDEAALLTVHARPSVIRRHKAGITPRIETLLNYLAEHEGEDIYLVPVALFWGRAANSKNGLINALLSSNWTVIGRFRKLLTVIFNGRNTYLEINEPVSLRELVNDNPDISKATRKVARVLRVHFRHVRTAVIGPDLSHRRVMIDRLLKTDPVRNAIEQHAQAKDVSIEKARALAHKHAMTIAADVSYGTIRALDVLLTRLWNKIYNGVRIHGIEPVRELAKDNEIVYVPCHRSHIDYLLLSYCLYKHGLNVPHIAAGENLNMPVVGTILRRGGAFFIRRRFGGDKLYTAVFNEYIHTVFSRGYPVEYFVEGGRSRTGRMRTPATGTLAMTVRSHLRDNSRPVVFIPVYIGYEKVFESRSYLGELKGKEKKKENLFDLVKSVKQLKNYGHVFLNFGQPLSLNDQLNTKQPQWQSSTYGPDDRPAWMFNFVDELATDVVTRINSAAALNPVNLIATALLSTPRQAIEGKQLRAQLRLLVQLQKDSPYSDFITLPEGDAESWIDYAVQMGTLRLIPQKLGNLYGLDSQNTVLMSYYRNNIQHLFALPSLIAALIVRSDGINKDTLRSRIRTIYPYIQSELFIEGDTDQALSRSDRIIDVLKDQGLIIENEQGALIGTDKKQDQNLQLQYLSNIMLPTLERYLLTLSVLVRLGSGVSSQSVLENQAQQMAQRLALLNGLDAPEFFDKALFKNFIQALKNNRILTLNSDGNLEFDDRIPAIINQAASVIPDEIWYNIYQVTKRTQPGSEG</sequence>
<dbReference type="InterPro" id="IPR028354">
    <property type="entry name" value="GPAT_PlsB"/>
</dbReference>
<comment type="domain">
    <text evidence="14">The HXXXXD motif is essential for acyltransferase activity and may constitute the binding site for the phosphate moiety of the glycerol-3-phosphate.</text>
</comment>
<comment type="similarity">
    <text evidence="4 14">Belongs to the GPAT/DAPAT family.</text>
</comment>
<evidence type="ECO:0000256" key="6">
    <source>
        <dbReference type="ARBA" id="ARBA00013432"/>
    </source>
</evidence>
<dbReference type="GO" id="GO:0005886">
    <property type="term" value="C:plasma membrane"/>
    <property type="evidence" value="ECO:0007669"/>
    <property type="project" value="UniProtKB-SubCell"/>
</dbReference>
<dbReference type="GO" id="GO:0016024">
    <property type="term" value="P:CDP-diacylglycerol biosynthetic process"/>
    <property type="evidence" value="ECO:0007669"/>
    <property type="project" value="UniProtKB-UniRule"/>
</dbReference>
<dbReference type="Pfam" id="PF19277">
    <property type="entry name" value="GPAT_C"/>
    <property type="match status" value="1"/>
</dbReference>
<evidence type="ECO:0000313" key="16">
    <source>
        <dbReference type="EMBL" id="EAR10494.1"/>
    </source>
</evidence>
<dbReference type="OrthoDB" id="335193at2"/>
<keyword evidence="9 14" id="KW-0472">Membrane</keyword>
<comment type="subcellular location">
    <subcellularLocation>
        <location evidence="1 14">Cell membrane</location>
        <topology evidence="1 14">Peripheral membrane protein</topology>
        <orientation evidence="1 14">Cytoplasmic side</orientation>
    </subcellularLocation>
</comment>
<dbReference type="InterPro" id="IPR041728">
    <property type="entry name" value="GPAT/DHAPAT_LPLAT"/>
</dbReference>
<dbReference type="EMBL" id="AAOE01000004">
    <property type="protein sequence ID" value="EAR10494.1"/>
    <property type="molecule type" value="Genomic_DNA"/>
</dbReference>
<comment type="pathway">
    <text evidence="2 14">Phospholipid metabolism; CDP-diacylglycerol biosynthesis; CDP-diacylglycerol from sn-glycerol 3-phosphate: step 1/3.</text>
</comment>
<dbReference type="Proteomes" id="UP000005953">
    <property type="component" value="Unassembled WGS sequence"/>
</dbReference>
<dbReference type="SUPFAM" id="SSF69593">
    <property type="entry name" value="Glycerol-3-phosphate (1)-acyltransferase"/>
    <property type="match status" value="1"/>
</dbReference>
<keyword evidence="8 14" id="KW-0808">Transferase</keyword>
<dbReference type="InterPro" id="IPR022284">
    <property type="entry name" value="GPAT/DHAPAT"/>
</dbReference>
<proteinExistence type="inferred from homology"/>
<dbReference type="GO" id="GO:0006631">
    <property type="term" value="P:fatty acid metabolic process"/>
    <property type="evidence" value="ECO:0007669"/>
    <property type="project" value="TreeGrafter"/>
</dbReference>
<keyword evidence="14" id="KW-0444">Lipid biosynthesis</keyword>
<comment type="caution">
    <text evidence="16">The sequence shown here is derived from an EMBL/GenBank/DDBJ whole genome shotgun (WGS) entry which is preliminary data.</text>
</comment>